<evidence type="ECO:0000313" key="1">
    <source>
        <dbReference type="EMBL" id="TCO17010.1"/>
    </source>
</evidence>
<organism evidence="1 2">
    <name type="scientific">Kribbella orskensis</name>
    <dbReference type="NCBI Taxonomy" id="2512216"/>
    <lineage>
        <taxon>Bacteria</taxon>
        <taxon>Bacillati</taxon>
        <taxon>Actinomycetota</taxon>
        <taxon>Actinomycetes</taxon>
        <taxon>Propionibacteriales</taxon>
        <taxon>Kribbellaceae</taxon>
        <taxon>Kribbella</taxon>
    </lineage>
</organism>
<dbReference type="Proteomes" id="UP000295818">
    <property type="component" value="Unassembled WGS sequence"/>
</dbReference>
<protein>
    <recommendedName>
        <fullName evidence="3">Lipoprotein</fullName>
    </recommendedName>
</protein>
<dbReference type="EMBL" id="SLWM01000015">
    <property type="protein sequence ID" value="TCO17010.1"/>
    <property type="molecule type" value="Genomic_DNA"/>
</dbReference>
<name>A0ABY2BDW3_9ACTN</name>
<proteinExistence type="predicted"/>
<reference evidence="1 2" key="1">
    <citation type="journal article" date="2015" name="Stand. Genomic Sci.">
        <title>Genomic Encyclopedia of Bacterial and Archaeal Type Strains, Phase III: the genomes of soil and plant-associated and newly described type strains.</title>
        <authorList>
            <person name="Whitman W.B."/>
            <person name="Woyke T."/>
            <person name="Klenk H.P."/>
            <person name="Zhou Y."/>
            <person name="Lilburn T.G."/>
            <person name="Beck B.J."/>
            <person name="De Vos P."/>
            <person name="Vandamme P."/>
            <person name="Eisen J.A."/>
            <person name="Garrity G."/>
            <person name="Hugenholtz P."/>
            <person name="Kyrpides N.C."/>
        </authorList>
    </citation>
    <scope>NUCLEOTIDE SEQUENCE [LARGE SCALE GENOMIC DNA]</scope>
    <source>
        <strain evidence="1 2">VKM Ac-2538</strain>
    </source>
</reference>
<keyword evidence="2" id="KW-1185">Reference proteome</keyword>
<evidence type="ECO:0000313" key="2">
    <source>
        <dbReference type="Proteomes" id="UP000295818"/>
    </source>
</evidence>
<sequence>MPERFVGRLVTAGVLCVVLVACSGGERAEPVPSPRSTVSGSAVDKAAVAQAFSSYREALLAKDGRTVAALLTAESIEYYAGMKKLALTAPESYLRRARMSDQLAVILLRATVPAENIRSWSTTQFVIDAVRRGQQRNWNFGANLKAAAVERMSAGTVEVSGDVGTVLVKLDGKESPVSFTFYRENGRWKFRLIPLLDATEGAFRARVQEQHITERRLVDESLAATLSPEDIRAAWLPVG</sequence>
<dbReference type="PROSITE" id="PS51257">
    <property type="entry name" value="PROKAR_LIPOPROTEIN"/>
    <property type="match status" value="1"/>
</dbReference>
<accession>A0ABY2BDW3</accession>
<gene>
    <name evidence="1" type="ORF">EV644_11530</name>
</gene>
<evidence type="ECO:0008006" key="3">
    <source>
        <dbReference type="Google" id="ProtNLM"/>
    </source>
</evidence>
<comment type="caution">
    <text evidence="1">The sequence shown here is derived from an EMBL/GenBank/DDBJ whole genome shotgun (WGS) entry which is preliminary data.</text>
</comment>